<dbReference type="InterPro" id="IPR009078">
    <property type="entry name" value="Ferritin-like_SF"/>
</dbReference>
<dbReference type="EMBL" id="CM001151">
    <property type="protein sequence ID" value="EGE29505.1"/>
    <property type="molecule type" value="Genomic_DNA"/>
</dbReference>
<dbReference type="InterPro" id="IPR010287">
    <property type="entry name" value="DUF892_YciF-like"/>
</dbReference>
<dbReference type="SUPFAM" id="SSF47240">
    <property type="entry name" value="Ferritin-like"/>
    <property type="match status" value="1"/>
</dbReference>
<proteinExistence type="predicted"/>
<sequence length="186" mass="20895">MKQSASLLARNILPRRIRFMNIKTVEDLFIHLLSDTYSAEKQLTKALSKLARATSNEKLSQAFQSHLEETQGQIERIDQIVESESGIKLKRMKCVAMEGLIEEANEVIESTEKNEVRDAALIAAAQKVEHYEIASYGTLATLAEQLGYSKALKLLKETLDEEKQTDLKLTDLAVSNVNKSAERKSK</sequence>
<dbReference type="Pfam" id="PF05974">
    <property type="entry name" value="DUF892"/>
    <property type="match status" value="1"/>
</dbReference>
<dbReference type="Proteomes" id="UP000002794">
    <property type="component" value="Chromosome"/>
</dbReference>
<protein>
    <submittedName>
        <fullName evidence="1">Protein yciF</fullName>
    </submittedName>
</protein>
<gene>
    <name evidence="1" type="primary">ycif</name>
    <name evidence="1" type="ORF">SD3246_1555</name>
</gene>
<dbReference type="Gene3D" id="1.20.1260.10">
    <property type="match status" value="1"/>
</dbReference>
<dbReference type="PANTHER" id="PTHR30565:SF9">
    <property type="entry name" value="PROTEIN YCIF"/>
    <property type="match status" value="1"/>
</dbReference>
<accession>A0A8X6ESD7</accession>
<dbReference type="PANTHER" id="PTHR30565">
    <property type="entry name" value="PROTEIN YCIF"/>
    <property type="match status" value="1"/>
</dbReference>
<organism evidence="1 2">
    <name type="scientific">Salmonella enterica subsp. enterica serovar Dublin str. SD3246</name>
    <dbReference type="NCBI Taxonomy" id="909945"/>
    <lineage>
        <taxon>Bacteria</taxon>
        <taxon>Pseudomonadati</taxon>
        <taxon>Pseudomonadota</taxon>
        <taxon>Gammaproteobacteria</taxon>
        <taxon>Enterobacterales</taxon>
        <taxon>Enterobacteriaceae</taxon>
        <taxon>Salmonella</taxon>
    </lineage>
</organism>
<name>A0A8X6ESD7_SALDU</name>
<reference evidence="1" key="1">
    <citation type="journal article" date="2011" name="J. Bacteriol.">
        <title>Genome sequences of Salmonella enterica serovar typhimurium, Choleraesuis, Dublin, and Gallinarum strains of well- defined virulence in food-producing animals.</title>
        <authorList>
            <person name="Richardson E.J."/>
            <person name="Limaye B."/>
            <person name="Inamdar H."/>
            <person name="Datta A."/>
            <person name="Manjari K.S."/>
            <person name="Pullinger G.D."/>
            <person name="Thomson N.R."/>
            <person name="Joshi R.R."/>
            <person name="Watson M."/>
            <person name="Stevens M.P."/>
        </authorList>
    </citation>
    <scope>NUCLEOTIDE SEQUENCE [LARGE SCALE GENOMIC DNA]</scope>
    <source>
        <strain evidence="1">3246</strain>
    </source>
</reference>
<dbReference type="InterPro" id="IPR012347">
    <property type="entry name" value="Ferritin-like"/>
</dbReference>
<evidence type="ECO:0000313" key="2">
    <source>
        <dbReference type="Proteomes" id="UP000002794"/>
    </source>
</evidence>
<dbReference type="CDD" id="cd07909">
    <property type="entry name" value="YciF"/>
    <property type="match status" value="1"/>
</dbReference>
<dbReference type="AlphaFoldDB" id="A0A8X6ESD7"/>
<dbReference type="InterPro" id="IPR047114">
    <property type="entry name" value="YciF"/>
</dbReference>
<evidence type="ECO:0000313" key="1">
    <source>
        <dbReference type="EMBL" id="EGE29505.1"/>
    </source>
</evidence>